<reference evidence="2" key="1">
    <citation type="journal article" date="2022" name="bioRxiv">
        <title>Sequencing and chromosome-scale assembly of the giantPleurodeles waltlgenome.</title>
        <authorList>
            <person name="Brown T."/>
            <person name="Elewa A."/>
            <person name="Iarovenko S."/>
            <person name="Subramanian E."/>
            <person name="Araus A.J."/>
            <person name="Petzold A."/>
            <person name="Susuki M."/>
            <person name="Suzuki K.-i.T."/>
            <person name="Hayashi T."/>
            <person name="Toyoda A."/>
            <person name="Oliveira C."/>
            <person name="Osipova E."/>
            <person name="Leigh N.D."/>
            <person name="Simon A."/>
            <person name="Yun M.H."/>
        </authorList>
    </citation>
    <scope>NUCLEOTIDE SEQUENCE</scope>
    <source>
        <strain evidence="2">20211129_DDA</strain>
        <tissue evidence="2">Liver</tissue>
    </source>
</reference>
<feature type="compositionally biased region" description="Basic residues" evidence="1">
    <location>
        <begin position="185"/>
        <end position="198"/>
    </location>
</feature>
<keyword evidence="3" id="KW-1185">Reference proteome</keyword>
<evidence type="ECO:0000313" key="2">
    <source>
        <dbReference type="EMBL" id="KAJ1173125.1"/>
    </source>
</evidence>
<dbReference type="Proteomes" id="UP001066276">
    <property type="component" value="Chromosome 4_1"/>
</dbReference>
<protein>
    <submittedName>
        <fullName evidence="2">Uncharacterized protein</fullName>
    </submittedName>
</protein>
<evidence type="ECO:0000313" key="3">
    <source>
        <dbReference type="Proteomes" id="UP001066276"/>
    </source>
</evidence>
<comment type="caution">
    <text evidence="2">The sequence shown here is derived from an EMBL/GenBank/DDBJ whole genome shotgun (WGS) entry which is preliminary data.</text>
</comment>
<dbReference type="EMBL" id="JANPWB010000007">
    <property type="protein sequence ID" value="KAJ1173125.1"/>
    <property type="molecule type" value="Genomic_DNA"/>
</dbReference>
<evidence type="ECO:0000256" key="1">
    <source>
        <dbReference type="SAM" id="MobiDB-lite"/>
    </source>
</evidence>
<name>A0AAV7T922_PLEWA</name>
<gene>
    <name evidence="2" type="ORF">NDU88_004966</name>
</gene>
<dbReference type="AlphaFoldDB" id="A0AAV7T922"/>
<feature type="region of interest" description="Disordered" evidence="1">
    <location>
        <begin position="82"/>
        <end position="101"/>
    </location>
</feature>
<proteinExistence type="predicted"/>
<feature type="region of interest" description="Disordered" evidence="1">
    <location>
        <begin position="180"/>
        <end position="216"/>
    </location>
</feature>
<sequence>MNPVRQRQRPRRMVAMAGGVAEATGWRLGARRLRIAEEANGVTQGTQRRIRVSQQSGGGPTGCPVRLVVYRVNDWRTERGEEDSSWRGLTEGSGGGPKCSGVKRGSAHAEVLAPGLWNVNCYLLGQIRSGLHRIIRWRGGYLIQSYRVGGLLKPAEEGQGGHYNGNGGGDAVTQTLDQAQLQRQNKSRNRNGTRRQRRAPLLGHGKLNKPLETESRKERAVLLRQLQLHENVSDADSDR</sequence>
<accession>A0AAV7T922</accession>
<organism evidence="2 3">
    <name type="scientific">Pleurodeles waltl</name>
    <name type="common">Iberian ribbed newt</name>
    <dbReference type="NCBI Taxonomy" id="8319"/>
    <lineage>
        <taxon>Eukaryota</taxon>
        <taxon>Metazoa</taxon>
        <taxon>Chordata</taxon>
        <taxon>Craniata</taxon>
        <taxon>Vertebrata</taxon>
        <taxon>Euteleostomi</taxon>
        <taxon>Amphibia</taxon>
        <taxon>Batrachia</taxon>
        <taxon>Caudata</taxon>
        <taxon>Salamandroidea</taxon>
        <taxon>Salamandridae</taxon>
        <taxon>Pleurodelinae</taxon>
        <taxon>Pleurodeles</taxon>
    </lineage>
</organism>